<dbReference type="SUPFAM" id="SSF51126">
    <property type="entry name" value="Pectin lyase-like"/>
    <property type="match status" value="2"/>
</dbReference>
<dbReference type="Gene3D" id="2.160.20.10">
    <property type="entry name" value="Single-stranded right-handed beta-helix, Pectin lyase-like"/>
    <property type="match status" value="2"/>
</dbReference>
<reference evidence="9 10" key="1">
    <citation type="submission" date="2017-03" db="EMBL/GenBank/DDBJ databases">
        <title>Genomes of endolithic fungi from Antarctica.</title>
        <authorList>
            <person name="Coleine C."/>
            <person name="Masonjones S."/>
            <person name="Stajich J.E."/>
        </authorList>
    </citation>
    <scope>NUCLEOTIDE SEQUENCE [LARGE SCALE GENOMIC DNA]</scope>
    <source>
        <strain evidence="9 10">CCFEE 5184</strain>
    </source>
</reference>
<dbReference type="InterPro" id="IPR050546">
    <property type="entry name" value="Glycosyl_Hydrlase_16"/>
</dbReference>
<evidence type="ECO:0000256" key="7">
    <source>
        <dbReference type="SAM" id="MobiDB-lite"/>
    </source>
</evidence>
<dbReference type="Pfam" id="PF10471">
    <property type="entry name" value="ANAPC_CDC26"/>
    <property type="match status" value="1"/>
</dbReference>
<sequence>MLAILVVTSAAAAAYIYTIVSPTSPSNFIMLSRPATKISLTIDDLMAYEQRQILREAMREDQMNRSQDTSNSTVDDGAAEQDLSAAQQHHAAKSKAAREQRIGLDLQIPALSPLELSVELTNLDTPHLGPQIQKYHHLLDDVEAPPGTHKHEKRYGSGGSYWFSQIKRQGKVAYGANASFVIWRNVMDYGAKGDGVTDDTYAINNASADGNRCGLGCDSQTTTPAIVFFPPGTYLISNPIIQYYYTQFIGDANNLPTIKATPNFFGIGLFDSDVYLAYGYSWWTNQNNFYRQIRNFVLDITAVPPTQAQHCIHWQVAQATSLQNIVFNMVEGTLGDGNQQFGIFMDNGSGGFMEDLIFNGGGVGFFSGNQQFTVRNLTFNRCETGIFQNWNWVFLYKSITFNECGIGMDLSQGGEIPAMGSIVLQDSKFTNNQYGIITTFSANSTPNAAGTLILDNVLFTTTDPAVQYPNGTGLLAGNQRVASWVQGWVYTAYEAQEIVHNLTCWEPTADFARVQQPVGAAPKSASLLDPNGNVWERSRPQYEGVPLENFISIITTGKCAGDGVTDDTQCLQAFLDSIGPDQIAYIDHGAYLISNTIQIPNNIKIQGEIWPLFMVDGSSKVFQNIKKPVPAFRVGNPGEVGTTEIVEIVFETSGPAPGAIMVEWNLAGTTPTSTGMWDTHWRIGGSNGTLLQSDLCTKKPTVQHGSNHACIGSFLLLHITSTGSLIMSNNWGWVSDHELDLFDHNQIDIYNGRGALIESQGPVIMYGTAFEHSMLYNYNVANAKEIYMGVIQSETMYAQDNPNSIDPFTPMTLYSDPTFQECFIAICYKTYGLYFFNSTYIFIYGAGLYSFFNNYDQGCLLTENCQEYTVGMEQSEGIYIYALNTKAASVMVEIDQVAVVPQARTPNGFCQTVALFEYPTMWTSPLFSGTSIVCALSLLSSVQAQSIPGATLFSGNGAPDAGQYQLVDAYEASVFFDKFNYYSSYDPTDGHVQYVNGTVAEQNGFVTTPNNTAVISVDTTNRWPNGGPGRPAVRLISDNTYTHGLFILDLLHMPWGCGTWPAYWLLGPNWPYNGEIDIIEGVNTGLSDSVSLHTNAGCMVDGAGQTGHFQTANCDEAANGNSGCGTLLNNTKIPNNYGDGLNRNGGGVYATEWTSNYVKTWFFPRGGIPASITSGAPDVTTFGTPAVNAQSGGGYTCDIQSHFANMSIIINTDFCGDWAGQVYSSQFPQCPQTVNASSLDSCVDFVGNNPSYFTQAFWQINSIKVYQMPANAQASSSYTTSLPTATPSASTNTVNLGMGASTATIGSTVYTGPLSSATTSGPAASGTPAICPGYNGTNWTNANNEQYTIACGSDYNGGSYGLGDTGTQSATSFENCLEICDTVAGCVAVAFTGGNIAGTCYLKNSLGQSVYNGATNAAVRRCAIYDHDDNIDFAHLKLFIIFQLFAVLLNQRRHLEFERKQPLKHFVIEQRCGHLFHGHDQQRGKL</sequence>
<dbReference type="PANTHER" id="PTHR10963:SF24">
    <property type="entry name" value="GLYCOSIDASE C21B10.07-RELATED"/>
    <property type="match status" value="1"/>
</dbReference>
<proteinExistence type="inferred from homology"/>
<dbReference type="GO" id="GO:0031145">
    <property type="term" value="P:anaphase-promoting complex-dependent catabolic process"/>
    <property type="evidence" value="ECO:0007669"/>
    <property type="project" value="InterPro"/>
</dbReference>
<keyword evidence="5" id="KW-0378">Hydrolase</keyword>
<keyword evidence="10" id="KW-1185">Reference proteome</keyword>
<dbReference type="PANTHER" id="PTHR10963">
    <property type="entry name" value="GLYCOSYL HYDROLASE-RELATED"/>
    <property type="match status" value="1"/>
</dbReference>
<dbReference type="GO" id="GO:0005680">
    <property type="term" value="C:anaphase-promoting complex"/>
    <property type="evidence" value="ECO:0007669"/>
    <property type="project" value="InterPro"/>
</dbReference>
<dbReference type="PROSITE" id="PS51762">
    <property type="entry name" value="GH16_2"/>
    <property type="match status" value="1"/>
</dbReference>
<gene>
    <name evidence="9" type="ORF">B0A55_00057</name>
</gene>
<feature type="domain" description="GH16" evidence="8">
    <location>
        <begin position="940"/>
        <end position="1271"/>
    </location>
</feature>
<dbReference type="STRING" id="329884.A0A4U0Y087"/>
<evidence type="ECO:0000256" key="5">
    <source>
        <dbReference type="ARBA" id="ARBA00022801"/>
    </source>
</evidence>
<evidence type="ECO:0000256" key="6">
    <source>
        <dbReference type="ARBA" id="ARBA00023295"/>
    </source>
</evidence>
<dbReference type="SUPFAM" id="SSF49899">
    <property type="entry name" value="Concanavalin A-like lectins/glucanases"/>
    <property type="match status" value="1"/>
</dbReference>
<dbReference type="Gene3D" id="2.60.120.200">
    <property type="match status" value="1"/>
</dbReference>
<protein>
    <recommendedName>
        <fullName evidence="3">endo-1,3(4)-beta-glucanase</fullName>
        <ecNumber evidence="3">3.2.1.6</ecNumber>
    </recommendedName>
</protein>
<dbReference type="Pfam" id="PF12708">
    <property type="entry name" value="Pect-lyase_RHGA_epim"/>
    <property type="match status" value="1"/>
</dbReference>
<evidence type="ECO:0000256" key="4">
    <source>
        <dbReference type="ARBA" id="ARBA00022786"/>
    </source>
</evidence>
<dbReference type="GO" id="GO:0009251">
    <property type="term" value="P:glucan catabolic process"/>
    <property type="evidence" value="ECO:0007669"/>
    <property type="project" value="TreeGrafter"/>
</dbReference>
<dbReference type="InterPro" id="IPR013320">
    <property type="entry name" value="ConA-like_dom_sf"/>
</dbReference>
<feature type="compositionally biased region" description="Polar residues" evidence="7">
    <location>
        <begin position="64"/>
        <end position="74"/>
    </location>
</feature>
<accession>A0A4U0Y087</accession>
<comment type="catalytic activity">
    <reaction evidence="1">
        <text>Endohydrolysis of (1-&gt;3)- or (1-&gt;4)-linkages in beta-D-glucans when the glucose residue whose reducing group is involved in the linkage to be hydrolyzed is itself substituted at C-3.</text>
        <dbReference type="EC" id="3.2.1.6"/>
    </reaction>
</comment>
<dbReference type="InterPro" id="IPR000757">
    <property type="entry name" value="Beta-glucanase-like"/>
</dbReference>
<dbReference type="OrthoDB" id="1046782at2759"/>
<evidence type="ECO:0000313" key="10">
    <source>
        <dbReference type="Proteomes" id="UP000309340"/>
    </source>
</evidence>
<keyword evidence="6" id="KW-0326">Glycosidase</keyword>
<dbReference type="CDD" id="cd23668">
    <property type="entry name" value="GH55_beta13glucanase-like"/>
    <property type="match status" value="1"/>
</dbReference>
<dbReference type="EC" id="3.2.1.6" evidence="3"/>
<dbReference type="InterPro" id="IPR018860">
    <property type="entry name" value="APC_suCDC26"/>
</dbReference>
<evidence type="ECO:0000313" key="9">
    <source>
        <dbReference type="EMBL" id="TKA83792.1"/>
    </source>
</evidence>
<dbReference type="InterPro" id="IPR012334">
    <property type="entry name" value="Pectin_lyas_fold"/>
</dbReference>
<dbReference type="EMBL" id="NAJQ01000003">
    <property type="protein sequence ID" value="TKA83792.1"/>
    <property type="molecule type" value="Genomic_DNA"/>
</dbReference>
<comment type="similarity">
    <text evidence="2">Belongs to the glycosyl hydrolase 16 family.</text>
</comment>
<comment type="caution">
    <text evidence="9">The sequence shown here is derived from an EMBL/GenBank/DDBJ whole genome shotgun (WGS) entry which is preliminary data.</text>
</comment>
<organism evidence="9 10">
    <name type="scientific">Friedmanniomyces simplex</name>
    <dbReference type="NCBI Taxonomy" id="329884"/>
    <lineage>
        <taxon>Eukaryota</taxon>
        <taxon>Fungi</taxon>
        <taxon>Dikarya</taxon>
        <taxon>Ascomycota</taxon>
        <taxon>Pezizomycotina</taxon>
        <taxon>Dothideomycetes</taxon>
        <taxon>Dothideomycetidae</taxon>
        <taxon>Mycosphaerellales</taxon>
        <taxon>Teratosphaeriaceae</taxon>
        <taxon>Friedmanniomyces</taxon>
    </lineage>
</organism>
<dbReference type="CDD" id="cd02181">
    <property type="entry name" value="GH16_fungal_Lam16A_glucanase"/>
    <property type="match status" value="1"/>
</dbReference>
<dbReference type="Gene3D" id="3.50.4.10">
    <property type="entry name" value="Hepatocyte Growth Factor"/>
    <property type="match status" value="1"/>
</dbReference>
<dbReference type="GO" id="GO:0052861">
    <property type="term" value="F:endo-1,3(4)-beta-glucanase activity"/>
    <property type="evidence" value="ECO:0007669"/>
    <property type="project" value="UniProtKB-EC"/>
</dbReference>
<evidence type="ECO:0000256" key="1">
    <source>
        <dbReference type="ARBA" id="ARBA00000124"/>
    </source>
</evidence>
<dbReference type="Proteomes" id="UP000309340">
    <property type="component" value="Unassembled WGS sequence"/>
</dbReference>
<name>A0A4U0Y087_9PEZI</name>
<dbReference type="FunFam" id="2.60.120.200:FF:000114">
    <property type="entry name" value="Probable endo-1,3(4)-beta-glucanase NFIA_089530"/>
    <property type="match status" value="1"/>
</dbReference>
<dbReference type="InterPro" id="IPR024535">
    <property type="entry name" value="RHGA/B-epi-like_pectate_lyase"/>
</dbReference>
<keyword evidence="4" id="KW-0833">Ubl conjugation pathway</keyword>
<dbReference type="Pfam" id="PF26113">
    <property type="entry name" value="GH16_XgeA"/>
    <property type="match status" value="1"/>
</dbReference>
<dbReference type="InterPro" id="IPR011050">
    <property type="entry name" value="Pectin_lyase_fold/virulence"/>
</dbReference>
<evidence type="ECO:0000259" key="8">
    <source>
        <dbReference type="PROSITE" id="PS51762"/>
    </source>
</evidence>
<evidence type="ECO:0000256" key="2">
    <source>
        <dbReference type="ARBA" id="ARBA00006865"/>
    </source>
</evidence>
<evidence type="ECO:0000256" key="3">
    <source>
        <dbReference type="ARBA" id="ARBA00012599"/>
    </source>
</evidence>
<feature type="region of interest" description="Disordered" evidence="7">
    <location>
        <begin position="58"/>
        <end position="96"/>
    </location>
</feature>